<gene>
    <name evidence="3" type="ORF">P280DRAFT_541321</name>
</gene>
<feature type="chain" id="PRO_5025425268" description="Cip1-like core domain-containing protein" evidence="1">
    <location>
        <begin position="19"/>
        <end position="236"/>
    </location>
</feature>
<dbReference type="AlphaFoldDB" id="A0A6A6S622"/>
<evidence type="ECO:0000259" key="2">
    <source>
        <dbReference type="Pfam" id="PF21340"/>
    </source>
</evidence>
<evidence type="ECO:0000256" key="1">
    <source>
        <dbReference type="SAM" id="SignalP"/>
    </source>
</evidence>
<dbReference type="InterPro" id="IPR048955">
    <property type="entry name" value="Cip1-like_core"/>
</dbReference>
<keyword evidence="1" id="KW-0732">Signal</keyword>
<dbReference type="OrthoDB" id="5313668at2759"/>
<feature type="domain" description="Cip1-like core" evidence="2">
    <location>
        <begin position="23"/>
        <end position="231"/>
    </location>
</feature>
<dbReference type="Pfam" id="PF21340">
    <property type="entry name" value="Polysacc_lyase-like"/>
    <property type="match status" value="1"/>
</dbReference>
<organism evidence="3 4">
    <name type="scientific">Massarina eburnea CBS 473.64</name>
    <dbReference type="NCBI Taxonomy" id="1395130"/>
    <lineage>
        <taxon>Eukaryota</taxon>
        <taxon>Fungi</taxon>
        <taxon>Dikarya</taxon>
        <taxon>Ascomycota</taxon>
        <taxon>Pezizomycotina</taxon>
        <taxon>Dothideomycetes</taxon>
        <taxon>Pleosporomycetidae</taxon>
        <taxon>Pleosporales</taxon>
        <taxon>Massarineae</taxon>
        <taxon>Massarinaceae</taxon>
        <taxon>Massarina</taxon>
    </lineage>
</organism>
<name>A0A6A6S622_9PLEO</name>
<dbReference type="EMBL" id="MU006782">
    <property type="protein sequence ID" value="KAF2641868.1"/>
    <property type="molecule type" value="Genomic_DNA"/>
</dbReference>
<keyword evidence="4" id="KW-1185">Reference proteome</keyword>
<evidence type="ECO:0000313" key="4">
    <source>
        <dbReference type="Proteomes" id="UP000799753"/>
    </source>
</evidence>
<reference evidence="3" key="1">
    <citation type="journal article" date="2020" name="Stud. Mycol.">
        <title>101 Dothideomycetes genomes: a test case for predicting lifestyles and emergence of pathogens.</title>
        <authorList>
            <person name="Haridas S."/>
            <person name="Albert R."/>
            <person name="Binder M."/>
            <person name="Bloem J."/>
            <person name="Labutti K."/>
            <person name="Salamov A."/>
            <person name="Andreopoulos B."/>
            <person name="Baker S."/>
            <person name="Barry K."/>
            <person name="Bills G."/>
            <person name="Bluhm B."/>
            <person name="Cannon C."/>
            <person name="Castanera R."/>
            <person name="Culley D."/>
            <person name="Daum C."/>
            <person name="Ezra D."/>
            <person name="Gonzalez J."/>
            <person name="Henrissat B."/>
            <person name="Kuo A."/>
            <person name="Liang C."/>
            <person name="Lipzen A."/>
            <person name="Lutzoni F."/>
            <person name="Magnuson J."/>
            <person name="Mondo S."/>
            <person name="Nolan M."/>
            <person name="Ohm R."/>
            <person name="Pangilinan J."/>
            <person name="Park H.-J."/>
            <person name="Ramirez L."/>
            <person name="Alfaro M."/>
            <person name="Sun H."/>
            <person name="Tritt A."/>
            <person name="Yoshinaga Y."/>
            <person name="Zwiers L.-H."/>
            <person name="Turgeon B."/>
            <person name="Goodwin S."/>
            <person name="Spatafora J."/>
            <person name="Crous P."/>
            <person name="Grigoriev I."/>
        </authorList>
    </citation>
    <scope>NUCLEOTIDE SEQUENCE</scope>
    <source>
        <strain evidence="3">CBS 473.64</strain>
    </source>
</reference>
<protein>
    <recommendedName>
        <fullName evidence="2">Cip1-like core domain-containing protein</fullName>
    </recommendedName>
</protein>
<feature type="signal peptide" evidence="1">
    <location>
        <begin position="1"/>
        <end position="18"/>
    </location>
</feature>
<accession>A0A6A6S622</accession>
<proteinExistence type="predicted"/>
<evidence type="ECO:0000313" key="3">
    <source>
        <dbReference type="EMBL" id="KAF2641868.1"/>
    </source>
</evidence>
<dbReference type="Gene3D" id="2.60.120.200">
    <property type="match status" value="1"/>
</dbReference>
<dbReference type="Proteomes" id="UP000799753">
    <property type="component" value="Unassembled WGS sequence"/>
</dbReference>
<sequence>MLRQIALFSLALLPGALAQVSEGFENGWDSTAWPTYAPDCNQGGKVTLDSSQAHSGKNSIRVDGAGGFCGHIFVGTSKIPSGDVYVRTWVKASKALTDSHVSFITMPDTAQGTKKHLRIGGQSKILMYNRESDDATLPDLSPNGIAASKALSSGTWQCFEYHLGTDGSIETWLDGTAVDALTVKTGTTNPNAAQWQRSSYKPKITSINFGWESYGGDTNTFWYDDISINSTRVGCT</sequence>